<name>A0A3M3APQ2_PSEYM</name>
<dbReference type="AlphaFoldDB" id="A0A3M3APQ2"/>
<organism evidence="1 2">
    <name type="scientific">Pseudomonas syringae pv. maculicola</name>
    <dbReference type="NCBI Taxonomy" id="59511"/>
    <lineage>
        <taxon>Bacteria</taxon>
        <taxon>Pseudomonadati</taxon>
        <taxon>Pseudomonadota</taxon>
        <taxon>Gammaproteobacteria</taxon>
        <taxon>Pseudomonadales</taxon>
        <taxon>Pseudomonadaceae</taxon>
        <taxon>Pseudomonas</taxon>
    </lineage>
</organism>
<protein>
    <submittedName>
        <fullName evidence="1">Uncharacterized protein</fullName>
    </submittedName>
</protein>
<dbReference type="EMBL" id="RBNL01000411">
    <property type="protein sequence ID" value="RMM02455.1"/>
    <property type="molecule type" value="Genomic_DNA"/>
</dbReference>
<reference evidence="1 2" key="1">
    <citation type="submission" date="2018-08" db="EMBL/GenBank/DDBJ databases">
        <title>Recombination of ecologically and evolutionarily significant loci maintains genetic cohesion in the Pseudomonas syringae species complex.</title>
        <authorList>
            <person name="Dillon M."/>
            <person name="Thakur S."/>
            <person name="Almeida R.N.D."/>
            <person name="Weir B.S."/>
            <person name="Guttman D.S."/>
        </authorList>
    </citation>
    <scope>NUCLEOTIDE SEQUENCE [LARGE SCALE GENOMIC DNA]</scope>
    <source>
        <strain evidence="1 2">88_10</strain>
    </source>
</reference>
<accession>A0A3M3APQ2</accession>
<comment type="caution">
    <text evidence="1">The sequence shown here is derived from an EMBL/GenBank/DDBJ whole genome shotgun (WGS) entry which is preliminary data.</text>
</comment>
<proteinExistence type="predicted"/>
<evidence type="ECO:0000313" key="1">
    <source>
        <dbReference type="EMBL" id="RMM02455.1"/>
    </source>
</evidence>
<dbReference type="Proteomes" id="UP000282378">
    <property type="component" value="Unassembled WGS sequence"/>
</dbReference>
<gene>
    <name evidence="1" type="ORF">APX70_200295</name>
</gene>
<evidence type="ECO:0000313" key="2">
    <source>
        <dbReference type="Proteomes" id="UP000282378"/>
    </source>
</evidence>
<sequence>MPNMVIMFTEKPSRYMIASVPARHTGTTIVGISV</sequence>